<accession>A0ACB9KZP4</accession>
<evidence type="ECO:0000313" key="2">
    <source>
        <dbReference type="Proteomes" id="UP001057402"/>
    </source>
</evidence>
<keyword evidence="2" id="KW-1185">Reference proteome</keyword>
<dbReference type="Proteomes" id="UP001057402">
    <property type="component" value="Chromosome 12"/>
</dbReference>
<organism evidence="1 2">
    <name type="scientific">Melastoma candidum</name>
    <dbReference type="NCBI Taxonomy" id="119954"/>
    <lineage>
        <taxon>Eukaryota</taxon>
        <taxon>Viridiplantae</taxon>
        <taxon>Streptophyta</taxon>
        <taxon>Embryophyta</taxon>
        <taxon>Tracheophyta</taxon>
        <taxon>Spermatophyta</taxon>
        <taxon>Magnoliopsida</taxon>
        <taxon>eudicotyledons</taxon>
        <taxon>Gunneridae</taxon>
        <taxon>Pentapetalae</taxon>
        <taxon>rosids</taxon>
        <taxon>malvids</taxon>
        <taxon>Myrtales</taxon>
        <taxon>Melastomataceae</taxon>
        <taxon>Melastomatoideae</taxon>
        <taxon>Melastomateae</taxon>
        <taxon>Melastoma</taxon>
    </lineage>
</organism>
<comment type="caution">
    <text evidence="1">The sequence shown here is derived from an EMBL/GenBank/DDBJ whole genome shotgun (WGS) entry which is preliminary data.</text>
</comment>
<protein>
    <submittedName>
        <fullName evidence="1">Uncharacterized protein</fullName>
    </submittedName>
</protein>
<gene>
    <name evidence="1" type="ORF">MLD38_038422</name>
</gene>
<dbReference type="EMBL" id="CM042891">
    <property type="protein sequence ID" value="KAI4302705.1"/>
    <property type="molecule type" value="Genomic_DNA"/>
</dbReference>
<evidence type="ECO:0000313" key="1">
    <source>
        <dbReference type="EMBL" id="KAI4302705.1"/>
    </source>
</evidence>
<sequence>MYMLSSRNPSHVPLQMAEALSQPKSLHYRSHNSGTGTYPRDASGSRMITEEEKKRWRYSPLLEGSLLSRWGEPAADGPKAVPDIWRYAAKKFGDRVALIDPRQHPPIAMTYGQLEQEILNFSKGLRVIGVEPGEKLALFADDSCRWLIADQGTWCMMATGAINVVRGSISATNELLHVYKHSESSCLAVQNPDLFNRIASVFYKETSMRFVITLWGDKSHLSEGGTEAVTFYDYDDIIHLGQDSRKALLASNDQWVDYRYETIDTDDVAAIIYTSGTTGLPKGVMLTHRNILHQINNLWDVLPAVAGDRILSLCPTWHAYERSFKYFGFMHGVQQVYSSMTHLKEDLYRYQPQYLLGLPLILETIYGWVQEQISTSSTVSRAIAPILIRISMAFMANKRVYKGYCLTRDQKQPSPFMAFWDHSRAAITAAVLWPLHVLANATIYDKIHATIGLSKLGISTITMSFLSLGSEVILIQAIGVSILNGYGMSECSPVAVFRRFSDNVIGSAGPPIRHTELKIVDPVTDEALPPGTKGIIKIRGPQVMKGYYKNPVATSRVLDEEGWYYTDDVGWIAPRHTTGRYRHCGGVLVPEGRVKDTIVLSTGETVEPVEIENTLLKSPLISQIVISGQGQLSLGAIIVPDKKEVLLAAKKSSLVNSNASEVSNETMISLIREELRIRTLRRPHLIGPLMIKDDPFTIDSGLMTGTMKLRRHSIIAKYKDDIAKLYAWNLSSMTIQMKSVV</sequence>
<reference evidence="2" key="1">
    <citation type="journal article" date="2023" name="Front. Plant Sci.">
        <title>Chromosomal-level genome assembly of Melastoma candidum provides insights into trichome evolution.</title>
        <authorList>
            <person name="Zhong Y."/>
            <person name="Wu W."/>
            <person name="Sun C."/>
            <person name="Zou P."/>
            <person name="Liu Y."/>
            <person name="Dai S."/>
            <person name="Zhou R."/>
        </authorList>
    </citation>
    <scope>NUCLEOTIDE SEQUENCE [LARGE SCALE GENOMIC DNA]</scope>
</reference>
<proteinExistence type="predicted"/>
<name>A0ACB9KZP4_9MYRT</name>